<sequence length="175" mass="20762">MQKRHGISQEMTELVDFYATAEAVAELPAEHTQFGRSLIPYMEQREEALRQAVFCEGGFRKGEDHCKETGGQAVPDPDGQYYPRQFLQASDEMYNGKATMCRTRDYKYVRRLYEEDEFYDLILDPKETENRIRCPEYASVIMEMKEKLLEFYQDTCDVVPFQKDARMEKEFTRWL</sequence>
<reference evidence="3 4" key="1">
    <citation type="submission" date="2010-01" db="EMBL/GenBank/DDBJ databases">
        <authorList>
            <person name="Weinstock G."/>
            <person name="Sodergren E."/>
            <person name="Clifton S."/>
            <person name="Fulton L."/>
            <person name="Fulton B."/>
            <person name="Courtney L."/>
            <person name="Fronick C."/>
            <person name="Harrison M."/>
            <person name="Strong C."/>
            <person name="Farmer C."/>
            <person name="Delahaunty K."/>
            <person name="Markovic C."/>
            <person name="Hall O."/>
            <person name="Minx P."/>
            <person name="Tomlinson C."/>
            <person name="Mitreva M."/>
            <person name="Nelson J."/>
            <person name="Hou S."/>
            <person name="Wollam A."/>
            <person name="Pepin K.H."/>
            <person name="Johnson M."/>
            <person name="Bhonagiri V."/>
            <person name="Nash W.E."/>
            <person name="Warren W."/>
            <person name="Chinwalla A."/>
            <person name="Mardis E.R."/>
            <person name="Wilson R.K."/>
        </authorList>
    </citation>
    <scope>NUCLEOTIDE SEQUENCE [LARGE SCALE GENOMIC DNA]</scope>
    <source>
        <strain evidence="3 4">DSM 13479</strain>
    </source>
</reference>
<dbReference type="PANTHER" id="PTHR45953">
    <property type="entry name" value="IDURONATE 2-SULFATASE"/>
    <property type="match status" value="1"/>
</dbReference>
<accession>D3AMX9</accession>
<evidence type="ECO:0000313" key="4">
    <source>
        <dbReference type="Proteomes" id="UP000004968"/>
    </source>
</evidence>
<dbReference type="Gene3D" id="3.40.720.10">
    <property type="entry name" value="Alkaline Phosphatase, subunit A"/>
    <property type="match status" value="1"/>
</dbReference>
<dbReference type="InterPro" id="IPR017850">
    <property type="entry name" value="Alkaline_phosphatase_core_sf"/>
</dbReference>
<evidence type="ECO:0000313" key="3">
    <source>
        <dbReference type="EMBL" id="EFC96827.1"/>
    </source>
</evidence>
<dbReference type="SUPFAM" id="SSF53649">
    <property type="entry name" value="Alkaline phosphatase-like"/>
    <property type="match status" value="1"/>
</dbReference>
<dbReference type="GO" id="GO:0046872">
    <property type="term" value="F:metal ion binding"/>
    <property type="evidence" value="ECO:0007669"/>
    <property type="project" value="UniProtKB-KW"/>
</dbReference>
<comment type="caution">
    <text evidence="3">The sequence shown here is derived from an EMBL/GenBank/DDBJ whole genome shotgun (WGS) entry which is preliminary data.</text>
</comment>
<keyword evidence="1" id="KW-0479">Metal-binding</keyword>
<evidence type="ECO:0000256" key="2">
    <source>
        <dbReference type="ARBA" id="ARBA00022801"/>
    </source>
</evidence>
<keyword evidence="2" id="KW-0378">Hydrolase</keyword>
<dbReference type="Proteomes" id="UP000004968">
    <property type="component" value="Unassembled WGS sequence"/>
</dbReference>
<dbReference type="EMBL" id="ACIO01000488">
    <property type="protein sequence ID" value="EFC96827.1"/>
    <property type="molecule type" value="Genomic_DNA"/>
</dbReference>
<protein>
    <submittedName>
        <fullName evidence="3">Uncharacterized protein</fullName>
    </submittedName>
</protein>
<evidence type="ECO:0000256" key="1">
    <source>
        <dbReference type="ARBA" id="ARBA00022723"/>
    </source>
</evidence>
<dbReference type="GO" id="GO:0005737">
    <property type="term" value="C:cytoplasm"/>
    <property type="evidence" value="ECO:0007669"/>
    <property type="project" value="TreeGrafter"/>
</dbReference>
<dbReference type="HOGENOM" id="CLU_1530510_0_0_9"/>
<dbReference type="PANTHER" id="PTHR45953:SF1">
    <property type="entry name" value="IDURONATE 2-SULFATASE"/>
    <property type="match status" value="1"/>
</dbReference>
<dbReference type="GO" id="GO:0004423">
    <property type="term" value="F:iduronate-2-sulfatase activity"/>
    <property type="evidence" value="ECO:0007669"/>
    <property type="project" value="TreeGrafter"/>
</dbReference>
<organism evidence="3 4">
    <name type="scientific">Hungatella hathewayi DSM 13479</name>
    <dbReference type="NCBI Taxonomy" id="566550"/>
    <lineage>
        <taxon>Bacteria</taxon>
        <taxon>Bacillati</taxon>
        <taxon>Bacillota</taxon>
        <taxon>Clostridia</taxon>
        <taxon>Lachnospirales</taxon>
        <taxon>Lachnospiraceae</taxon>
        <taxon>Hungatella</taxon>
    </lineage>
</organism>
<dbReference type="AlphaFoldDB" id="D3AMX9"/>
<gene>
    <name evidence="3" type="ORF">CLOSTHATH_04979</name>
</gene>
<proteinExistence type="predicted"/>
<name>D3AMX9_9FIRM</name>